<evidence type="ECO:0000256" key="6">
    <source>
        <dbReference type="ARBA" id="ARBA00023276"/>
    </source>
</evidence>
<proteinExistence type="inferred from homology"/>
<keyword evidence="5" id="KW-0472">Membrane</keyword>
<dbReference type="SUPFAM" id="SSF56925">
    <property type="entry name" value="OMPA-like"/>
    <property type="match status" value="1"/>
</dbReference>
<dbReference type="PANTHER" id="PTHR34058">
    <property type="entry name" value="OXYGEN-EVOLVING ENHANCER PROTEIN 1-2, CHLOROPLASTIC"/>
    <property type="match status" value="1"/>
</dbReference>
<comment type="similarity">
    <text evidence="2">Belongs to the PsbO family.</text>
</comment>
<dbReference type="STRING" id="145388.A0A0D2KBQ7"/>
<dbReference type="EMBL" id="KK104845">
    <property type="protein sequence ID" value="KIY93348.1"/>
    <property type="molecule type" value="Genomic_DNA"/>
</dbReference>
<evidence type="ECO:0000256" key="2">
    <source>
        <dbReference type="ARBA" id="ARBA00009838"/>
    </source>
</evidence>
<dbReference type="AlphaFoldDB" id="A0A0D2KBQ7"/>
<evidence type="ECO:0000256" key="1">
    <source>
        <dbReference type="ARBA" id="ARBA00004370"/>
    </source>
</evidence>
<organism evidence="7 8">
    <name type="scientific">Monoraphidium neglectum</name>
    <dbReference type="NCBI Taxonomy" id="145388"/>
    <lineage>
        <taxon>Eukaryota</taxon>
        <taxon>Viridiplantae</taxon>
        <taxon>Chlorophyta</taxon>
        <taxon>core chlorophytes</taxon>
        <taxon>Chlorophyceae</taxon>
        <taxon>CS clade</taxon>
        <taxon>Sphaeropleales</taxon>
        <taxon>Selenastraceae</taxon>
        <taxon>Monoraphidium</taxon>
    </lineage>
</organism>
<keyword evidence="6" id="KW-0604">Photosystem II</keyword>
<dbReference type="GO" id="GO:0042549">
    <property type="term" value="P:photosystem II stabilization"/>
    <property type="evidence" value="ECO:0007669"/>
    <property type="project" value="InterPro"/>
</dbReference>
<dbReference type="RefSeq" id="XP_013892368.1">
    <property type="nucleotide sequence ID" value="XM_014036914.1"/>
</dbReference>
<reference evidence="7 8" key="1">
    <citation type="journal article" date="2013" name="BMC Genomics">
        <title>Reconstruction of the lipid metabolism for the microalga Monoraphidium neglectum from its genome sequence reveals characteristics suitable for biofuel production.</title>
        <authorList>
            <person name="Bogen C."/>
            <person name="Al-Dilaimi A."/>
            <person name="Albersmeier A."/>
            <person name="Wichmann J."/>
            <person name="Grundmann M."/>
            <person name="Rupp O."/>
            <person name="Lauersen K.J."/>
            <person name="Blifernez-Klassen O."/>
            <person name="Kalinowski J."/>
            <person name="Goesmann A."/>
            <person name="Mussgnug J.H."/>
            <person name="Kruse O."/>
        </authorList>
    </citation>
    <scope>NUCLEOTIDE SEQUENCE [LARGE SCALE GENOMIC DNA]</scope>
    <source>
        <strain evidence="7 8">SAG 48.87</strain>
    </source>
</reference>
<accession>A0A0D2KBQ7</accession>
<evidence type="ECO:0000256" key="4">
    <source>
        <dbReference type="ARBA" id="ARBA00023078"/>
    </source>
</evidence>
<sequence length="93" mass="9544">MAAAAPLSGRGASQGYESAIALQTAQDDEFVLKENVKSVAASKGSAVFSVAKVDPSTGEIAGVFESVQPSDTDLGAKAPKDVKITGLWYAQLQ</sequence>
<dbReference type="Gene3D" id="2.40.160.30">
    <property type="entry name" value="Photosystem II, cytochrome c-550 precursor"/>
    <property type="match status" value="1"/>
</dbReference>
<dbReference type="OrthoDB" id="2860at2759"/>
<name>A0A0D2KBQ7_9CHLO</name>
<dbReference type="Pfam" id="PF01716">
    <property type="entry name" value="MSP"/>
    <property type="match status" value="1"/>
</dbReference>
<evidence type="ECO:0000256" key="5">
    <source>
        <dbReference type="ARBA" id="ARBA00023136"/>
    </source>
</evidence>
<keyword evidence="8" id="KW-1185">Reference proteome</keyword>
<dbReference type="Proteomes" id="UP000054498">
    <property type="component" value="Unassembled WGS sequence"/>
</dbReference>
<dbReference type="InterPro" id="IPR002628">
    <property type="entry name" value="PsbO"/>
</dbReference>
<dbReference type="GO" id="GO:0009654">
    <property type="term" value="C:photosystem II oxygen evolving complex"/>
    <property type="evidence" value="ECO:0007669"/>
    <property type="project" value="InterPro"/>
</dbReference>
<keyword evidence="3" id="KW-0602">Photosynthesis</keyword>
<dbReference type="KEGG" id="mng:MNEG_14614"/>
<dbReference type="GeneID" id="25732194"/>
<dbReference type="GO" id="GO:0010207">
    <property type="term" value="P:photosystem II assembly"/>
    <property type="evidence" value="ECO:0007669"/>
    <property type="project" value="InterPro"/>
</dbReference>
<comment type="subcellular location">
    <subcellularLocation>
        <location evidence="1">Membrane</location>
    </subcellularLocation>
</comment>
<dbReference type="GO" id="GO:0010242">
    <property type="term" value="F:oxygen evolving activity"/>
    <property type="evidence" value="ECO:0007669"/>
    <property type="project" value="InterPro"/>
</dbReference>
<keyword evidence="4" id="KW-0793">Thylakoid</keyword>
<gene>
    <name evidence="7" type="ORF">MNEG_14614</name>
</gene>
<dbReference type="InterPro" id="IPR011250">
    <property type="entry name" value="OMP/PagP_B-barrel"/>
</dbReference>
<evidence type="ECO:0000313" key="8">
    <source>
        <dbReference type="Proteomes" id="UP000054498"/>
    </source>
</evidence>
<evidence type="ECO:0000256" key="3">
    <source>
        <dbReference type="ARBA" id="ARBA00022531"/>
    </source>
</evidence>
<protein>
    <submittedName>
        <fullName evidence="7">Oxygen-evolving enhancer protein 1</fullName>
    </submittedName>
</protein>
<evidence type="ECO:0000313" key="7">
    <source>
        <dbReference type="EMBL" id="KIY93348.1"/>
    </source>
</evidence>